<dbReference type="Proteomes" id="UP000092716">
    <property type="component" value="Chromosome 8"/>
</dbReference>
<gene>
    <name evidence="3" type="ORF">PCOAH_00019820</name>
</gene>
<proteinExistence type="predicted"/>
<dbReference type="PANTHER" id="PTHR13595">
    <property type="entry name" value="ARL6IP4 PROTEIN"/>
    <property type="match status" value="1"/>
</dbReference>
<dbReference type="KEGG" id="pcot:PCOAH_00019820"/>
<feature type="compositionally biased region" description="Low complexity" evidence="2">
    <location>
        <begin position="1139"/>
        <end position="1154"/>
    </location>
</feature>
<evidence type="ECO:0000256" key="1">
    <source>
        <dbReference type="SAM" id="Coils"/>
    </source>
</evidence>
<feature type="coiled-coil region" evidence="1">
    <location>
        <begin position="2350"/>
        <end position="2377"/>
    </location>
</feature>
<evidence type="ECO:0000256" key="2">
    <source>
        <dbReference type="SAM" id="MobiDB-lite"/>
    </source>
</evidence>
<feature type="compositionally biased region" description="Basic residues" evidence="2">
    <location>
        <begin position="833"/>
        <end position="849"/>
    </location>
</feature>
<feature type="compositionally biased region" description="Polar residues" evidence="2">
    <location>
        <begin position="862"/>
        <end position="871"/>
    </location>
</feature>
<organism evidence="3 4">
    <name type="scientific">Plasmodium coatneyi</name>
    <dbReference type="NCBI Taxonomy" id="208452"/>
    <lineage>
        <taxon>Eukaryota</taxon>
        <taxon>Sar</taxon>
        <taxon>Alveolata</taxon>
        <taxon>Apicomplexa</taxon>
        <taxon>Aconoidasida</taxon>
        <taxon>Haemosporida</taxon>
        <taxon>Plasmodiidae</taxon>
        <taxon>Plasmodium</taxon>
    </lineage>
</organism>
<evidence type="ECO:0000313" key="4">
    <source>
        <dbReference type="Proteomes" id="UP000092716"/>
    </source>
</evidence>
<feature type="compositionally biased region" description="Low complexity" evidence="2">
    <location>
        <begin position="711"/>
        <end position="738"/>
    </location>
</feature>
<dbReference type="PANTHER" id="PTHR13595:SF3">
    <property type="entry name" value="CXC DOMAIN-CONTAINING PROTEIN"/>
    <property type="match status" value="1"/>
</dbReference>
<evidence type="ECO:0000313" key="3">
    <source>
        <dbReference type="EMBL" id="ANQ07777.1"/>
    </source>
</evidence>
<feature type="compositionally biased region" description="Acidic residues" evidence="2">
    <location>
        <begin position="1061"/>
        <end position="1077"/>
    </location>
</feature>
<feature type="region of interest" description="Disordered" evidence="2">
    <location>
        <begin position="648"/>
        <end position="1201"/>
    </location>
</feature>
<feature type="compositionally biased region" description="Basic and acidic residues" evidence="2">
    <location>
        <begin position="1078"/>
        <end position="1091"/>
    </location>
</feature>
<name>A0A1B1DYV9_9APIC</name>
<feature type="compositionally biased region" description="Basic and acidic residues" evidence="2">
    <location>
        <begin position="872"/>
        <end position="881"/>
    </location>
</feature>
<dbReference type="RefSeq" id="XP_019914472.1">
    <property type="nucleotide sequence ID" value="XM_020058791.1"/>
</dbReference>
<dbReference type="EMBL" id="CP016246">
    <property type="protein sequence ID" value="ANQ07777.1"/>
    <property type="molecule type" value="Genomic_DNA"/>
</dbReference>
<keyword evidence="4" id="KW-1185">Reference proteome</keyword>
<dbReference type="GeneID" id="30908708"/>
<feature type="region of interest" description="Disordered" evidence="2">
    <location>
        <begin position="521"/>
        <end position="552"/>
    </location>
</feature>
<feature type="compositionally biased region" description="Basic and acidic residues" evidence="2">
    <location>
        <begin position="678"/>
        <end position="689"/>
    </location>
</feature>
<feature type="compositionally biased region" description="Basic and acidic residues" evidence="2">
    <location>
        <begin position="1002"/>
        <end position="1026"/>
    </location>
</feature>
<sequence>MYPFGGTSMDSNTCNYHRGINQGIARGYVSNENVRSVANYGNIRGEYNANPTSNFYLPTSGFTSMSSVSNTGQVNPTSNYPPCEHLLTSYACLEPSVSKAAPTSHMNTFNNIVAPYIGNLDKGNNLNSSRGFFGDYSSKGLTQTYDRSRAMSCVQCACLGRNADSEGGTLDAGLLNKVSGPFLGYGVYSASGGTHPSASANRASINISSVSHPPENANIFFNARENLSFNAGRTDGNAIAQRLNYGSGEGVSGSSQITNVGGVTGSGVSLPSSALPTHLLDANANAFQPVNERVRTNGESTTQPSNAAHNVYDYVTLNQVSSRQCTAPFNYPAINGCLLNCLNSNTGNSVTELNMRPTGNGNNTTSGSFPSDGNPIQSSAIGLSGGQNVDSAASVNPNRINTAMPTISIVSPHPSATTRTAYLTTPGMCMGAPIPCVTSSNIQMNNLTPGRGGLNLKRLGTYPEAPRPLNDVERKSIIYRNEVNRRNSTNEANACSYLRVNNEMVRTTCTGRNSHSYFRGSTNESVGSHAGRSSHTVYHASAPRTGGIPRRNEYREAYGRPPLEGDFLYTQNRKSYTQTSEAIDPRCYKEEKISGRTSRPMDRYTHLRERKILSKRSYDSFAHSANEPREKKGFSSFHYAPNVKRISTHVSSRGRNTLRMSASSVGDSDSDSDASGDDQVRRSYKEGRKSGRRGGRKSERRRENICSDTASSACSFSDDGGGSSESSSSSSFFTSTVSDKVKSKKKKKNKKQSANVNANKCASRSTKGRLAVPEPGKRKRPTVIEFLNAKWNRGSYNEEGRGGSGSECKSRSTGTNVDGGESCSLDSSGDFAKKRKKDPPGEKKKKRRNSNFEEAWKEVGASQRSNALSSNGDEKTRRSECTEGDSDGGESLPYSEEGMEVSGLVDTGGVAEVNSISCVGSGSGDSRSGGSRELHRKAIKNRTRKGKNGQGAISAKTKEAGGTKVNIKGAPKKSDDQRDEVDSEGGEEHIGNEDDKDEYDEKNDVSPEEVPKEDAGNSPTSDDHSGNDPSTDSEELYGSMSSSDESEKDGFHSADGASGEENIEVGEEEVEDSDGEVGEERPGEEVQKEEGAPSEGDTEVKRKKSKVEQANAVKREPNLSSENEQKDETVKSSSSAGCTSDTEMSDSETTSNYESAEESSEYLLDCSSDEITRTEGSCEGSGNSEVHAGGEMNPVKGAKDNVGSGIGNGVIGSAISGAIPEREPNTCASSILRVCSSGVKREKSTQEGEVKVIGGNGNEKENLFYREVQHPSGVKCFQTEWQSRNISSGGEPHRHNRTCIIKHHRRHVYTNMRSLDYIKTNEILKKIRKNVIKKKKINICEWIVLLSYLFCKKSRYLDFNKIYLYNAMKRLSPFLLKLSRRCNDTEIKSLSFYLSKVFILDDHFIFRVNIFFFNWFIFYVYKMKLKNVHFIEDLNLLINFFCGFLTNRRFLNYSLLFLINVVLQNGRGKCLYVGGNYRYVCSLYVSLFSKVVCLAGRHRGAWRRYRRGHLLATQGGKKTRNSHIKNEVLKWEVPKNEKCKLESRTDGVANQGDKTNVYTLSEGTIQNGQHAKSPTIGIHAPSKRQDLILLYVLYVSRNNFSIYVNLLKHILDDILKFKLTYNFHRVKIKSRTFYKKIIRCLKNVKKVMNRSGRKGKKRGGDNLTSQRDDHVNVNYSFVYLLIGLFMEYTSFSFTPSIVSFFQNEKLANLHRELISHLRDYTEVTFKYMKFFALDMMRVYGNIWLRNVFTSVNLKKMDGVDKLNGVHGEVDYADDCLSVVRGGDPNGWRRRRIGKRSLMSTEWTRKGGMSTIITATKTTVITLHAGCNSRREDGEPDEKSAVQVTQKDDLKRRSGAMDIPKGELQNRPACVQKEDPSHEGKDEYVPLDNCTEEKERMEHCKVVSFEGEGADEDSPDLPVRKRAKMKTPAKSEPPNGLQKSNKGNHYANESFVDATLFMLCRCLKVFKGSTTLSTLFDILFLSFMHRINGDQLKRFLVEMYTTDKELSGLVTKIIFRSDLRDECFRNVSFVNYFLGRREPLDLMHVHLGGLQVGLADVCAFYLGGFMRCGARNRSSHIGRTGRLGGQCHPLEGRPAGETNHLNAQLHVKPCPCMFLMYVLFFSRIFQNFKMYFMHFTRFSYSLQRRVMTGKQNIERVDARGTASRCLEWGAQHGYRCDYCERGAFSDGAIAEREAISKWEEDKWSGNGKGVMEKYHLISVEDGINMPPFKGMKRCSSVICMRANEKESAVIPTKLESVKIRENNSIGNNDLLFSERTAQHILSVLYEQRRMHDVQLGSIFARIDGCIFDGRLGGGRTKEKILNGRTPPCAIKERIRERYAKILSGVLKWNKHNIAYNRRKEEEKEKATLKRRRNKYTNIIIDVYPLIFLSLAKLLKATISINDDVKDKCFDVKNEEFPVQLLISVELNKNEEALKIHHTEIKSPGRSKWQYSFVRRCPCSGIPSCHAPSHGRSVRGKNPTSPSHHLGRTNCSLNLAIKLLYREIKTDFYILSEYYEEKVHMYRTLLILLVLKYLSSGFNLSSFRRRFVLFFTQRLFRLLCFRVMCLFLSDVHLSKLTSEVLIVDDNFLVKSYHAKRQRKRRRMEDHLGGGQLSPRRSRLFQKKSYNRYKRYSENFLFNVEFVNDGEVSEEVRTPRRRTVYKPFVPFGMIVMTKGEILKLKLQRKEDIKKDNLYINKCILKGKSKSKSKAGPEMGNQLPSEEKHSVHLSIVSIILLMNTLRKNSNYSCSINFYLSLFVDKFLEKKKYIHVDDQYLVHSYLVNLQNPLQLNGKKELFTMSEKNSWVRRKFELMNSGYKFFISSSRFPLFEFIFYEALKVYLTFLHKNALGALVCKMSTFNSMYAGMNRNLHFGIKINHLLCCKLNTLLMEEHLNMRLNKSPSSVTSILSACKFLFISMLDESENCELVVPVSGGCTTYGENTLMEETRPLHRVCLPGGGDDPVLGRQHMLVDQSNPSGGDSHGEGLNVANLLRVENGTNGHCDAPRRYNPNEKRSGRLVVGNCTRDYVNAAVGTLQRGEKTTSVWDNNGGCTEREGQITPQWGNSYRASHITIEHCTKYQIEHYHKDEGRNVPIKKKAAIYMKPNDVNKLITSFQLMNRTILDCTDFIYELYFSSERDDFPQEEKEKRNRHIYTWFESCLNVLTFERWVVHQLYNKFDNVSCIYTLKEERILSSHLVRINSHILSDIAKMQSYFEDRFDDVKKAFHADRIAKQEASEPICTEECASMLDATRESNSADVVGQLRNSEELAKPDELIEDYDELNSFIDFGGDISSGMLLQRTNARAVQGEVGEDVQRLNEYKVDEGWLTYIRSLI</sequence>
<reference evidence="4" key="1">
    <citation type="submission" date="2016-06" db="EMBL/GenBank/DDBJ databases">
        <title>First high quality genome sequence of Plasmodium coatneyi using continuous long reads from single molecule, real-time sequencing.</title>
        <authorList>
            <person name="Chien J.-T."/>
            <person name="Pakala S.B."/>
            <person name="Geraldo J.A."/>
            <person name="Lapp S.A."/>
            <person name="Barnwell J.W."/>
            <person name="Kissinger J.C."/>
            <person name="Galinski M.R."/>
            <person name="Humphrey J.C."/>
        </authorList>
    </citation>
    <scope>NUCLEOTIDE SEQUENCE [LARGE SCALE GENOMIC DNA]</scope>
    <source>
        <strain evidence="4">Hackeri</strain>
    </source>
</reference>
<feature type="compositionally biased region" description="Basic residues" evidence="2">
    <location>
        <begin position="742"/>
        <end position="751"/>
    </location>
</feature>
<dbReference type="OrthoDB" id="387337at2759"/>
<feature type="compositionally biased region" description="Polar residues" evidence="2">
    <location>
        <begin position="648"/>
        <end position="660"/>
    </location>
</feature>
<feature type="compositionally biased region" description="Basic and acidic residues" evidence="2">
    <location>
        <begin position="1828"/>
        <end position="1848"/>
    </location>
</feature>
<accession>A0A1B1DYV9</accession>
<feature type="compositionally biased region" description="Basic and acidic residues" evidence="2">
    <location>
        <begin position="1113"/>
        <end position="1130"/>
    </location>
</feature>
<feature type="region of interest" description="Disordered" evidence="2">
    <location>
        <begin position="1904"/>
        <end position="1942"/>
    </location>
</feature>
<protein>
    <submittedName>
        <fullName evidence="3">Uncharacterized protein</fullName>
    </submittedName>
</protein>
<feature type="region of interest" description="Disordered" evidence="2">
    <location>
        <begin position="1827"/>
        <end position="1848"/>
    </location>
</feature>
<feature type="compositionally biased region" description="Basic residues" evidence="2">
    <location>
        <begin position="934"/>
        <end position="947"/>
    </location>
</feature>
<keyword evidence="1" id="KW-0175">Coiled coil</keyword>
<feature type="compositionally biased region" description="Basic and acidic residues" evidence="2">
    <location>
        <begin position="696"/>
        <end position="705"/>
    </location>
</feature>
<feature type="compositionally biased region" description="Polar residues" evidence="2">
    <location>
        <begin position="521"/>
        <end position="536"/>
    </location>
</feature>
<dbReference type="VEuPathDB" id="PlasmoDB:PCOAH_00019820"/>